<keyword evidence="4 6" id="KW-0267">Excision nuclease</keyword>
<dbReference type="CDD" id="cd10434">
    <property type="entry name" value="GIY-YIG_UvrC_Cho"/>
    <property type="match status" value="1"/>
</dbReference>
<comment type="function">
    <text evidence="6">The UvrABC repair system catalyzes the recognition and processing of DNA lesions. UvrC both incises the 5' and 3' sides of the lesion. The N-terminal half is responsible for the 3' incision and the C-terminal half is responsible for the 5' incision.</text>
</comment>
<feature type="domain" description="UVR" evidence="7">
    <location>
        <begin position="215"/>
        <end position="250"/>
    </location>
</feature>
<evidence type="ECO:0000259" key="8">
    <source>
        <dbReference type="PROSITE" id="PS50164"/>
    </source>
</evidence>
<dbReference type="InterPro" id="IPR001943">
    <property type="entry name" value="UVR_dom"/>
</dbReference>
<dbReference type="PROSITE" id="PS50164">
    <property type="entry name" value="GIY_YIG"/>
    <property type="match status" value="1"/>
</dbReference>
<dbReference type="InterPro" id="IPR036876">
    <property type="entry name" value="UVR_dom_sf"/>
</dbReference>
<dbReference type="InterPro" id="IPR050066">
    <property type="entry name" value="UvrABC_protein_C"/>
</dbReference>
<keyword evidence="2 6" id="KW-0227">DNA damage</keyword>
<dbReference type="Gene3D" id="3.30.420.340">
    <property type="entry name" value="UvrC, RNAse H endonuclease domain"/>
    <property type="match status" value="1"/>
</dbReference>
<feature type="domain" description="UvrC family homology region profile" evidence="9">
    <location>
        <begin position="268"/>
        <end position="502"/>
    </location>
</feature>
<dbReference type="NCBIfam" id="NF001824">
    <property type="entry name" value="PRK00558.1-5"/>
    <property type="match status" value="1"/>
</dbReference>
<dbReference type="SMART" id="SM00465">
    <property type="entry name" value="GIYc"/>
    <property type="match status" value="1"/>
</dbReference>
<reference evidence="11" key="1">
    <citation type="journal article" date="2020" name="ISME J.">
        <title>Comparative genomics reveals insights into cyanobacterial evolution and habitat adaptation.</title>
        <authorList>
            <person name="Chen M.Y."/>
            <person name="Teng W.K."/>
            <person name="Zhao L."/>
            <person name="Hu C.X."/>
            <person name="Zhou Y.K."/>
            <person name="Han B.P."/>
            <person name="Song L.R."/>
            <person name="Shu W.S."/>
        </authorList>
    </citation>
    <scope>NUCLEOTIDE SEQUENCE [LARGE SCALE GENOMIC DNA]</scope>
    <source>
        <strain evidence="11">FACHB-251</strain>
    </source>
</reference>
<dbReference type="GO" id="GO:0009381">
    <property type="term" value="F:excinuclease ABC activity"/>
    <property type="evidence" value="ECO:0007669"/>
    <property type="project" value="UniProtKB-UniRule"/>
</dbReference>
<proteinExistence type="inferred from homology"/>
<evidence type="ECO:0000256" key="5">
    <source>
        <dbReference type="ARBA" id="ARBA00023204"/>
    </source>
</evidence>
<dbReference type="InterPro" id="IPR041663">
    <property type="entry name" value="DisA/LigA_HHH"/>
</dbReference>
<evidence type="ECO:0000256" key="4">
    <source>
        <dbReference type="ARBA" id="ARBA00022881"/>
    </source>
</evidence>
<dbReference type="FunFam" id="3.40.1440.10:FF:000001">
    <property type="entry name" value="UvrABC system protein C"/>
    <property type="match status" value="1"/>
</dbReference>
<dbReference type="GO" id="GO:0005737">
    <property type="term" value="C:cytoplasm"/>
    <property type="evidence" value="ECO:0007669"/>
    <property type="project" value="UniProtKB-SubCell"/>
</dbReference>
<comment type="subunit">
    <text evidence="6">Interacts with UvrB in an incision complex.</text>
</comment>
<dbReference type="Pfam" id="PF01541">
    <property type="entry name" value="GIY-YIG"/>
    <property type="match status" value="1"/>
</dbReference>
<dbReference type="Gene3D" id="4.10.860.10">
    <property type="entry name" value="UVR domain"/>
    <property type="match status" value="1"/>
</dbReference>
<dbReference type="Pfam" id="PF08459">
    <property type="entry name" value="UvrC_RNaseH_dom"/>
    <property type="match status" value="1"/>
</dbReference>
<dbReference type="Gene3D" id="1.10.150.20">
    <property type="entry name" value="5' to 3' exonuclease, C-terminal subdomain"/>
    <property type="match status" value="1"/>
</dbReference>
<dbReference type="AlphaFoldDB" id="A0A926WM07"/>
<evidence type="ECO:0000259" key="9">
    <source>
        <dbReference type="PROSITE" id="PS50165"/>
    </source>
</evidence>
<accession>A0A926WM07</accession>
<dbReference type="SMART" id="SM00278">
    <property type="entry name" value="HhH1"/>
    <property type="match status" value="2"/>
</dbReference>
<keyword evidence="5 6" id="KW-0234">DNA repair</keyword>
<dbReference type="GO" id="GO:0009432">
    <property type="term" value="P:SOS response"/>
    <property type="evidence" value="ECO:0007669"/>
    <property type="project" value="UniProtKB-UniRule"/>
</dbReference>
<evidence type="ECO:0000313" key="11">
    <source>
        <dbReference type="Proteomes" id="UP000662185"/>
    </source>
</evidence>
<evidence type="ECO:0000256" key="6">
    <source>
        <dbReference type="HAMAP-Rule" id="MF_00203"/>
    </source>
</evidence>
<comment type="caution">
    <text evidence="10">The sequence shown here is derived from an EMBL/GenBank/DDBJ whole genome shotgun (WGS) entry which is preliminary data.</text>
</comment>
<dbReference type="InterPro" id="IPR000305">
    <property type="entry name" value="GIY-YIG_endonuc"/>
</dbReference>
<evidence type="ECO:0000259" key="7">
    <source>
        <dbReference type="PROSITE" id="PS50151"/>
    </source>
</evidence>
<dbReference type="SUPFAM" id="SSF46600">
    <property type="entry name" value="C-terminal UvrC-binding domain of UvrB"/>
    <property type="match status" value="1"/>
</dbReference>
<sequence>MTLSSSTLPLVKNPDKLETRLTEIPAEPGVYLMRDGSDRIIYIGKSRKLRSRVRSYFRDDRNKTERINTMVKLVTEIEFIVTDTEAEALALEANLIKQHQPYFNVLLKDDKKYPYLCITWSEAYPRIFITRKRQLGKEKDKFYGPYTDAGLLREILHLCKRIFPQRQRPQPLFKDRPCLNYDIGRCPGVCQKLVSPEEYRQIVQKVAMVFQGRTQELIDILTAQMQAASEELNFETAAKIRDQIVGLKSLTAQQKVSLPDDTVSRDAIALAADDQHAYIQLFQIRAGQLVGRLAFVANSHAEPGAILQRVLEEHYQTAESVEIPTEILVQHELPDGEILADILTQHKGRKVTIIAPQRQTKAELIEMVERNAQFELQRMQKLGASNQLSLEDLAAILDLPDLPNRIEGYDISHIQGSNAVASQVVFIDGLPAKQYYRHYKIKNPHVTIGHSDDFASLAEVIQRRFRKYIEDPKLARLGNSDWPDLIMIDGGKGQLSAVVSILQEMNLLADLRVVSLAKKREEIFLPGESLPLETNAEQPGVQLLRRLRDEAHRFAVSFHRQQRSDKLKRSRLDEIPGLGHHRQKLLLAHFRSVDYIRQATLQQLTEVAGIGPRLAQEIYDYFHPG</sequence>
<dbReference type="Proteomes" id="UP000662185">
    <property type="component" value="Unassembled WGS sequence"/>
</dbReference>
<dbReference type="InterPro" id="IPR003583">
    <property type="entry name" value="Hlx-hairpin-Hlx_DNA-bd_motif"/>
</dbReference>
<organism evidence="10 11">
    <name type="scientific">Anabaena sphaerica FACHB-251</name>
    <dbReference type="NCBI Taxonomy" id="2692883"/>
    <lineage>
        <taxon>Bacteria</taxon>
        <taxon>Bacillati</taxon>
        <taxon>Cyanobacteriota</taxon>
        <taxon>Cyanophyceae</taxon>
        <taxon>Nostocales</taxon>
        <taxon>Nostocaceae</taxon>
        <taxon>Anabaena</taxon>
    </lineage>
</organism>
<dbReference type="GO" id="GO:0003677">
    <property type="term" value="F:DNA binding"/>
    <property type="evidence" value="ECO:0007669"/>
    <property type="project" value="UniProtKB-UniRule"/>
</dbReference>
<evidence type="ECO:0000256" key="3">
    <source>
        <dbReference type="ARBA" id="ARBA00022769"/>
    </source>
</evidence>
<dbReference type="InterPro" id="IPR004791">
    <property type="entry name" value="UvrC"/>
</dbReference>
<dbReference type="RefSeq" id="WP_190564343.1">
    <property type="nucleotide sequence ID" value="NZ_JACJQU010000020.1"/>
</dbReference>
<dbReference type="Pfam" id="PF02151">
    <property type="entry name" value="UVR"/>
    <property type="match status" value="1"/>
</dbReference>
<gene>
    <name evidence="6 10" type="primary">uvrC</name>
    <name evidence="10" type="ORF">H6G06_22740</name>
</gene>
<dbReference type="HAMAP" id="MF_00203">
    <property type="entry name" value="UvrC"/>
    <property type="match status" value="1"/>
</dbReference>
<comment type="subcellular location">
    <subcellularLocation>
        <location evidence="6">Cytoplasm</location>
    </subcellularLocation>
</comment>
<dbReference type="PROSITE" id="PS50165">
    <property type="entry name" value="UVRC"/>
    <property type="match status" value="1"/>
</dbReference>
<evidence type="ECO:0000256" key="2">
    <source>
        <dbReference type="ARBA" id="ARBA00022763"/>
    </source>
</evidence>
<dbReference type="PROSITE" id="PS50151">
    <property type="entry name" value="UVR"/>
    <property type="match status" value="1"/>
</dbReference>
<protein>
    <recommendedName>
        <fullName evidence="6">UvrABC system protein C</fullName>
        <shortName evidence="6">Protein UvrC</shortName>
    </recommendedName>
    <alternativeName>
        <fullName evidence="6">Excinuclease ABC subunit C</fullName>
    </alternativeName>
</protein>
<evidence type="ECO:0000313" key="10">
    <source>
        <dbReference type="EMBL" id="MBD2296219.1"/>
    </source>
</evidence>
<dbReference type="NCBIfam" id="TIGR00194">
    <property type="entry name" value="uvrC"/>
    <property type="match status" value="1"/>
</dbReference>
<dbReference type="InterPro" id="IPR035901">
    <property type="entry name" value="GIY-YIG_endonuc_sf"/>
</dbReference>
<dbReference type="SUPFAM" id="SSF47781">
    <property type="entry name" value="RuvA domain 2-like"/>
    <property type="match status" value="1"/>
</dbReference>
<dbReference type="SUPFAM" id="SSF82771">
    <property type="entry name" value="GIY-YIG endonuclease"/>
    <property type="match status" value="1"/>
</dbReference>
<comment type="similarity">
    <text evidence="6">Belongs to the UvrC family.</text>
</comment>
<evidence type="ECO:0000256" key="1">
    <source>
        <dbReference type="ARBA" id="ARBA00022490"/>
    </source>
</evidence>
<keyword evidence="11" id="KW-1185">Reference proteome</keyword>
<dbReference type="GO" id="GO:0009380">
    <property type="term" value="C:excinuclease repair complex"/>
    <property type="evidence" value="ECO:0007669"/>
    <property type="project" value="InterPro"/>
</dbReference>
<dbReference type="GO" id="GO:0006289">
    <property type="term" value="P:nucleotide-excision repair"/>
    <property type="evidence" value="ECO:0007669"/>
    <property type="project" value="UniProtKB-UniRule"/>
</dbReference>
<dbReference type="PANTHER" id="PTHR30562:SF1">
    <property type="entry name" value="UVRABC SYSTEM PROTEIN C"/>
    <property type="match status" value="1"/>
</dbReference>
<dbReference type="InterPro" id="IPR010994">
    <property type="entry name" value="RuvA_2-like"/>
</dbReference>
<dbReference type="InterPro" id="IPR038476">
    <property type="entry name" value="UvrC_RNase_H_dom_sf"/>
</dbReference>
<feature type="domain" description="GIY-YIG" evidence="8">
    <location>
        <begin position="26"/>
        <end position="105"/>
    </location>
</feature>
<dbReference type="PANTHER" id="PTHR30562">
    <property type="entry name" value="UVRC/OXIDOREDUCTASE"/>
    <property type="match status" value="1"/>
</dbReference>
<dbReference type="EMBL" id="JACJQU010000020">
    <property type="protein sequence ID" value="MBD2296219.1"/>
    <property type="molecule type" value="Genomic_DNA"/>
</dbReference>
<dbReference type="InterPro" id="IPR001162">
    <property type="entry name" value="UvrC_RNase_H_dom"/>
</dbReference>
<keyword evidence="3 6" id="KW-0228">DNA excision</keyword>
<name>A0A926WM07_9NOST</name>
<keyword evidence="6" id="KW-0742">SOS response</keyword>
<dbReference type="Gene3D" id="3.40.1440.10">
    <property type="entry name" value="GIY-YIG endonuclease"/>
    <property type="match status" value="1"/>
</dbReference>
<dbReference type="Pfam" id="PF12826">
    <property type="entry name" value="HHH_2"/>
    <property type="match status" value="1"/>
</dbReference>
<keyword evidence="1 6" id="KW-0963">Cytoplasm</keyword>
<dbReference type="Pfam" id="PF22920">
    <property type="entry name" value="UvrC_RNaseH"/>
    <property type="match status" value="1"/>
</dbReference>
<dbReference type="InterPro" id="IPR047296">
    <property type="entry name" value="GIY-YIG_UvrC_Cho"/>
</dbReference>